<dbReference type="GO" id="GO:0090529">
    <property type="term" value="P:cell septum assembly"/>
    <property type="evidence" value="ECO:0007669"/>
    <property type="project" value="InterPro"/>
</dbReference>
<proteinExistence type="inferred from homology"/>
<dbReference type="InterPro" id="IPR013685">
    <property type="entry name" value="POTRA_FtsQ_type"/>
</dbReference>
<evidence type="ECO:0000256" key="4">
    <source>
        <dbReference type="ARBA" id="ARBA00022692"/>
    </source>
</evidence>
<comment type="function">
    <text evidence="8">Essential cell division protein.</text>
</comment>
<dbReference type="Gene3D" id="3.10.20.310">
    <property type="entry name" value="membrane protein fhac"/>
    <property type="match status" value="1"/>
</dbReference>
<dbReference type="PROSITE" id="PS51779">
    <property type="entry name" value="POTRA"/>
    <property type="match status" value="1"/>
</dbReference>
<organism evidence="11 12">
    <name type="scientific">Blastococcus haudaquaticus</name>
    <dbReference type="NCBI Taxonomy" id="1938745"/>
    <lineage>
        <taxon>Bacteria</taxon>
        <taxon>Bacillati</taxon>
        <taxon>Actinomycetota</taxon>
        <taxon>Actinomycetes</taxon>
        <taxon>Geodermatophilales</taxon>
        <taxon>Geodermatophilaceae</taxon>
        <taxon>Blastococcus</taxon>
    </lineage>
</organism>
<evidence type="ECO:0000256" key="3">
    <source>
        <dbReference type="ARBA" id="ARBA00022618"/>
    </source>
</evidence>
<keyword evidence="3 8" id="KW-0132">Cell division</keyword>
<feature type="compositionally biased region" description="Gly residues" evidence="9">
    <location>
        <begin position="27"/>
        <end position="38"/>
    </location>
</feature>
<dbReference type="InterPro" id="IPR050487">
    <property type="entry name" value="FtsQ_DivIB"/>
</dbReference>
<dbReference type="EMBL" id="OCNK01000005">
    <property type="protein sequence ID" value="SOE02774.1"/>
    <property type="molecule type" value="Genomic_DNA"/>
</dbReference>
<keyword evidence="6 8" id="KW-0472">Membrane</keyword>
<dbReference type="AlphaFoldDB" id="A0A286H682"/>
<comment type="subcellular location">
    <subcellularLocation>
        <location evidence="8">Cell membrane</location>
        <topology evidence="8">Single-pass type II membrane protein</topology>
    </subcellularLocation>
    <subcellularLocation>
        <location evidence="1">Membrane</location>
    </subcellularLocation>
    <text evidence="8">Localizes to the division septum.</text>
</comment>
<accession>A0A286H682</accession>
<keyword evidence="4 8" id="KW-0812">Transmembrane</keyword>
<name>A0A286H682_9ACTN</name>
<evidence type="ECO:0000256" key="8">
    <source>
        <dbReference type="HAMAP-Rule" id="MF_00911"/>
    </source>
</evidence>
<evidence type="ECO:0000256" key="1">
    <source>
        <dbReference type="ARBA" id="ARBA00004370"/>
    </source>
</evidence>
<feature type="domain" description="POTRA" evidence="10">
    <location>
        <begin position="99"/>
        <end position="167"/>
    </location>
</feature>
<evidence type="ECO:0000256" key="2">
    <source>
        <dbReference type="ARBA" id="ARBA00022475"/>
    </source>
</evidence>
<dbReference type="PANTHER" id="PTHR37820:SF1">
    <property type="entry name" value="CELL DIVISION PROTEIN FTSQ"/>
    <property type="match status" value="1"/>
</dbReference>
<sequence>MSRSGTTTRDRGGRSRRRAERQAATGATGGATRAGGGRRGPERHGNRRRGSARRPSGPVTPLARRRARLRPRQRRLVQLGALVVAAAAIAWLLLAGPVLAVRAVQVDGLRTLPADQVQEAAGIASGTPLLRVDVDAAEARVARLPQVADVEVTRDWPDSVVITVVERVPVAVVGEAGWRSLIDADGVLFDMVTGAPPEGVVPLDVAAPGPDDPATLAGVAAVGSLPAAVRAQVSGAAATGPDDISLTLTDGTVVRWGDATESGEKSAALVGLLEQIAAGALEPATTIDVSTPDSVVLR</sequence>
<feature type="region of interest" description="Disordered" evidence="9">
    <location>
        <begin position="1"/>
        <end position="67"/>
    </location>
</feature>
<protein>
    <recommendedName>
        <fullName evidence="8">Cell division protein FtsQ</fullName>
    </recommendedName>
</protein>
<dbReference type="GO" id="GO:0032153">
    <property type="term" value="C:cell division site"/>
    <property type="evidence" value="ECO:0007669"/>
    <property type="project" value="UniProtKB-UniRule"/>
</dbReference>
<evidence type="ECO:0000256" key="7">
    <source>
        <dbReference type="ARBA" id="ARBA00023306"/>
    </source>
</evidence>
<dbReference type="Pfam" id="PF03799">
    <property type="entry name" value="FtsQ_DivIB_C"/>
    <property type="match status" value="1"/>
</dbReference>
<dbReference type="InterPro" id="IPR005548">
    <property type="entry name" value="Cell_div_FtsQ/DivIB_C"/>
</dbReference>
<keyword evidence="5 8" id="KW-1133">Transmembrane helix</keyword>
<gene>
    <name evidence="8" type="primary">ftsQ</name>
    <name evidence="11" type="ORF">SAMN06272739_3733</name>
</gene>
<dbReference type="RefSeq" id="WP_235003528.1">
    <property type="nucleotide sequence ID" value="NZ_OCNK01000005.1"/>
</dbReference>
<dbReference type="InterPro" id="IPR034746">
    <property type="entry name" value="POTRA"/>
</dbReference>
<evidence type="ECO:0000259" key="10">
    <source>
        <dbReference type="PROSITE" id="PS51779"/>
    </source>
</evidence>
<dbReference type="HAMAP" id="MF_00911">
    <property type="entry name" value="FtsQ_subfam"/>
    <property type="match status" value="1"/>
</dbReference>
<feature type="transmembrane region" description="Helical" evidence="8">
    <location>
        <begin position="76"/>
        <end position="100"/>
    </location>
</feature>
<reference evidence="12" key="1">
    <citation type="submission" date="2017-09" db="EMBL/GenBank/DDBJ databases">
        <authorList>
            <person name="Varghese N."/>
            <person name="Submissions S."/>
        </authorList>
    </citation>
    <scope>NUCLEOTIDE SEQUENCE [LARGE SCALE GENOMIC DNA]</scope>
    <source>
        <strain evidence="12">DSM 44270</strain>
    </source>
</reference>
<evidence type="ECO:0000313" key="12">
    <source>
        <dbReference type="Proteomes" id="UP000219482"/>
    </source>
</evidence>
<keyword evidence="7 8" id="KW-0131">Cell cycle</keyword>
<evidence type="ECO:0000256" key="6">
    <source>
        <dbReference type="ARBA" id="ARBA00023136"/>
    </source>
</evidence>
<keyword evidence="2 8" id="KW-1003">Cell membrane</keyword>
<evidence type="ECO:0000256" key="9">
    <source>
        <dbReference type="SAM" id="MobiDB-lite"/>
    </source>
</evidence>
<dbReference type="GO" id="GO:0005886">
    <property type="term" value="C:plasma membrane"/>
    <property type="evidence" value="ECO:0007669"/>
    <property type="project" value="UniProtKB-SubCell"/>
</dbReference>
<dbReference type="PANTHER" id="PTHR37820">
    <property type="entry name" value="CELL DIVISION PROTEIN DIVIB"/>
    <property type="match status" value="1"/>
</dbReference>
<dbReference type="GO" id="GO:0043093">
    <property type="term" value="P:FtsZ-dependent cytokinesis"/>
    <property type="evidence" value="ECO:0007669"/>
    <property type="project" value="UniProtKB-UniRule"/>
</dbReference>
<comment type="similarity">
    <text evidence="8">Belongs to the FtsQ/DivIB family. FtsQ subfamily.</text>
</comment>
<evidence type="ECO:0000313" key="11">
    <source>
        <dbReference type="EMBL" id="SOE02774.1"/>
    </source>
</evidence>
<keyword evidence="12" id="KW-1185">Reference proteome</keyword>
<evidence type="ECO:0000256" key="5">
    <source>
        <dbReference type="ARBA" id="ARBA00022989"/>
    </source>
</evidence>
<dbReference type="Proteomes" id="UP000219482">
    <property type="component" value="Unassembled WGS sequence"/>
</dbReference>
<dbReference type="InterPro" id="IPR026579">
    <property type="entry name" value="FtsQ"/>
</dbReference>
<dbReference type="Pfam" id="PF08478">
    <property type="entry name" value="POTRA_1"/>
    <property type="match status" value="1"/>
</dbReference>